<dbReference type="InterPro" id="IPR015856">
    <property type="entry name" value="ABC_transpr_CbiO/EcfA_su"/>
</dbReference>
<dbReference type="InterPro" id="IPR050095">
    <property type="entry name" value="ECF_ABC_transporter_ATP-bd"/>
</dbReference>
<dbReference type="PROSITE" id="PS50893">
    <property type="entry name" value="ABC_TRANSPORTER_2"/>
    <property type="match status" value="1"/>
</dbReference>
<dbReference type="SUPFAM" id="SSF52540">
    <property type="entry name" value="P-loop containing nucleoside triphosphate hydrolases"/>
    <property type="match status" value="1"/>
</dbReference>
<evidence type="ECO:0000256" key="1">
    <source>
        <dbReference type="ARBA" id="ARBA00004202"/>
    </source>
</evidence>
<dbReference type="PANTHER" id="PTHR43553">
    <property type="entry name" value="HEAVY METAL TRANSPORTER"/>
    <property type="match status" value="1"/>
</dbReference>
<name>A0A9Q8ZPG7_9LACO</name>
<dbReference type="PANTHER" id="PTHR43553:SF24">
    <property type="entry name" value="ENERGY-COUPLING FACTOR TRANSPORTER ATP-BINDING PROTEIN ECFA1"/>
    <property type="match status" value="1"/>
</dbReference>
<dbReference type="Proteomes" id="UP001055911">
    <property type="component" value="Chromosome"/>
</dbReference>
<proteinExistence type="inferred from homology"/>
<dbReference type="InterPro" id="IPR003439">
    <property type="entry name" value="ABC_transporter-like_ATP-bd"/>
</dbReference>
<reference evidence="10" key="1">
    <citation type="submission" date="2022-05" db="EMBL/GenBank/DDBJ databases">
        <authorList>
            <person name="Oliphant S.A."/>
            <person name="Watson-Haigh N.S."/>
            <person name="Sumby K.M."/>
            <person name="Gardner J.M."/>
            <person name="Jiranek V."/>
        </authorList>
    </citation>
    <scope>NUCLEOTIDE SEQUENCE</scope>
    <source>
        <strain evidence="10">KI4_B1</strain>
    </source>
</reference>
<dbReference type="Gene3D" id="3.40.50.300">
    <property type="entry name" value="P-loop containing nucleotide triphosphate hydrolases"/>
    <property type="match status" value="1"/>
</dbReference>
<keyword evidence="6" id="KW-0067">ATP-binding</keyword>
<gene>
    <name evidence="10" type="ORF">M3M40_06765</name>
</gene>
<comment type="similarity">
    <text evidence="2">Belongs to the ABC transporter superfamily.</text>
</comment>
<evidence type="ECO:0000256" key="2">
    <source>
        <dbReference type="ARBA" id="ARBA00005417"/>
    </source>
</evidence>
<keyword evidence="11" id="KW-1185">Reference proteome</keyword>
<evidence type="ECO:0000256" key="5">
    <source>
        <dbReference type="ARBA" id="ARBA00022741"/>
    </source>
</evidence>
<dbReference type="RefSeq" id="WP_252766686.1">
    <property type="nucleotide sequence ID" value="NZ_CP097119.1"/>
</dbReference>
<dbReference type="InterPro" id="IPR027417">
    <property type="entry name" value="P-loop_NTPase"/>
</dbReference>
<dbReference type="PROSITE" id="PS00211">
    <property type="entry name" value="ABC_TRANSPORTER_1"/>
    <property type="match status" value="1"/>
</dbReference>
<keyword evidence="8" id="KW-0472">Membrane</keyword>
<sequence length="280" mass="30924">MEKQTGIRFDHVQFHYPHQADPVLQAINWQIPTGSWVSLLGNNGSGKSTLLKLLVGLEWPQSGTITINGKPVQPITQSVNPTVGMVFQDPDNQFVGATVADDVAFGLANQDLDQAELQQRVRESLQLVEMETALDRAPDQLSGGQKQRVAVASVMARRPAVLLLDEVTSMLDPQGRQELITQLHQLHRQFGITVIEVTHQPNEAMLADEVVVLHDGKIAMQGKPAAVLSQSEQLADWGLQAPLLYRLRTWLATQGYFVSEQQAATSADLRDALWQLKSKI</sequence>
<dbReference type="InterPro" id="IPR017871">
    <property type="entry name" value="ABC_transporter-like_CS"/>
</dbReference>
<dbReference type="GO" id="GO:0043190">
    <property type="term" value="C:ATP-binding cassette (ABC) transporter complex"/>
    <property type="evidence" value="ECO:0007669"/>
    <property type="project" value="TreeGrafter"/>
</dbReference>
<dbReference type="InterPro" id="IPR003593">
    <property type="entry name" value="AAA+_ATPase"/>
</dbReference>
<dbReference type="EMBL" id="CP097119">
    <property type="protein sequence ID" value="USS89169.1"/>
    <property type="molecule type" value="Genomic_DNA"/>
</dbReference>
<evidence type="ECO:0000256" key="7">
    <source>
        <dbReference type="ARBA" id="ARBA00022967"/>
    </source>
</evidence>
<organism evidence="10 11">
    <name type="scientific">Fructilactobacillus cliffordii</name>
    <dbReference type="NCBI Taxonomy" id="2940299"/>
    <lineage>
        <taxon>Bacteria</taxon>
        <taxon>Bacillati</taxon>
        <taxon>Bacillota</taxon>
        <taxon>Bacilli</taxon>
        <taxon>Lactobacillales</taxon>
        <taxon>Lactobacillaceae</taxon>
        <taxon>Fructilactobacillus</taxon>
    </lineage>
</organism>
<keyword evidence="7" id="KW-1278">Translocase</keyword>
<accession>A0A9Q8ZPG7</accession>
<dbReference type="GO" id="GO:0016887">
    <property type="term" value="F:ATP hydrolysis activity"/>
    <property type="evidence" value="ECO:0007669"/>
    <property type="project" value="InterPro"/>
</dbReference>
<evidence type="ECO:0000256" key="8">
    <source>
        <dbReference type="ARBA" id="ARBA00023136"/>
    </source>
</evidence>
<evidence type="ECO:0000313" key="10">
    <source>
        <dbReference type="EMBL" id="USS89169.1"/>
    </source>
</evidence>
<evidence type="ECO:0000313" key="11">
    <source>
        <dbReference type="Proteomes" id="UP001055911"/>
    </source>
</evidence>
<comment type="subcellular location">
    <subcellularLocation>
        <location evidence="1">Cell membrane</location>
        <topology evidence="1">Peripheral membrane protein</topology>
    </subcellularLocation>
</comment>
<dbReference type="NCBIfam" id="NF010167">
    <property type="entry name" value="PRK13648.1"/>
    <property type="match status" value="1"/>
</dbReference>
<dbReference type="GO" id="GO:0005524">
    <property type="term" value="F:ATP binding"/>
    <property type="evidence" value="ECO:0007669"/>
    <property type="project" value="UniProtKB-KW"/>
</dbReference>
<dbReference type="SMART" id="SM00382">
    <property type="entry name" value="AAA"/>
    <property type="match status" value="1"/>
</dbReference>
<protein>
    <submittedName>
        <fullName evidence="10">Energy-coupling factor transporter ATPase</fullName>
    </submittedName>
</protein>
<dbReference type="Pfam" id="PF00005">
    <property type="entry name" value="ABC_tran"/>
    <property type="match status" value="1"/>
</dbReference>
<keyword evidence="4" id="KW-1003">Cell membrane</keyword>
<dbReference type="FunFam" id="3.40.50.300:FF:000224">
    <property type="entry name" value="Energy-coupling factor transporter ATP-binding protein EcfA"/>
    <property type="match status" value="1"/>
</dbReference>
<keyword evidence="5" id="KW-0547">Nucleotide-binding</keyword>
<keyword evidence="3" id="KW-0813">Transport</keyword>
<evidence type="ECO:0000256" key="3">
    <source>
        <dbReference type="ARBA" id="ARBA00022448"/>
    </source>
</evidence>
<feature type="domain" description="ABC transporter" evidence="9">
    <location>
        <begin position="7"/>
        <end position="240"/>
    </location>
</feature>
<evidence type="ECO:0000259" key="9">
    <source>
        <dbReference type="PROSITE" id="PS50893"/>
    </source>
</evidence>
<dbReference type="CDD" id="cd03225">
    <property type="entry name" value="ABC_cobalt_CbiO_domain1"/>
    <property type="match status" value="1"/>
</dbReference>
<evidence type="ECO:0000256" key="6">
    <source>
        <dbReference type="ARBA" id="ARBA00022840"/>
    </source>
</evidence>
<dbReference type="GO" id="GO:0042626">
    <property type="term" value="F:ATPase-coupled transmembrane transporter activity"/>
    <property type="evidence" value="ECO:0007669"/>
    <property type="project" value="TreeGrafter"/>
</dbReference>
<dbReference type="AlphaFoldDB" id="A0A9Q8ZPG7"/>
<evidence type="ECO:0000256" key="4">
    <source>
        <dbReference type="ARBA" id="ARBA00022475"/>
    </source>
</evidence>